<reference evidence="12" key="1">
    <citation type="submission" date="2018-09" db="EMBL/GenBank/DDBJ databases">
        <title>whole genome sequence of T. equiperdum IVM-t1 strain.</title>
        <authorList>
            <person name="Suganuma K."/>
        </authorList>
    </citation>
    <scope>NUCLEOTIDE SEQUENCE [LARGE SCALE GENOMIC DNA]</scope>
    <source>
        <strain evidence="12">IVM-t1</strain>
    </source>
</reference>
<keyword evidence="6" id="KW-0472">Membrane</keyword>
<dbReference type="Pfam" id="PF13206">
    <property type="entry name" value="VSG_B"/>
    <property type="match status" value="1"/>
</dbReference>
<keyword evidence="3" id="KW-1003">Cell membrane</keyword>
<dbReference type="EMBL" id="QSBY01000006">
    <property type="protein sequence ID" value="RHW71986.1"/>
    <property type="molecule type" value="Genomic_DNA"/>
</dbReference>
<dbReference type="GO" id="GO:0098552">
    <property type="term" value="C:side of membrane"/>
    <property type="evidence" value="ECO:0007669"/>
    <property type="project" value="UniProtKB-KW"/>
</dbReference>
<keyword evidence="4" id="KW-0336">GPI-anchor</keyword>
<evidence type="ECO:0000313" key="15">
    <source>
        <dbReference type="EMBL" id="RHW72249.1"/>
    </source>
</evidence>
<evidence type="ECO:0000256" key="5">
    <source>
        <dbReference type="ARBA" id="ARBA00022729"/>
    </source>
</evidence>
<dbReference type="InterPro" id="IPR019609">
    <property type="entry name" value="Variant_surf_glycoprt_trypan_C"/>
</dbReference>
<proteinExistence type="predicted"/>
<dbReference type="Proteomes" id="UP000266743">
    <property type="component" value="Chromosome 6"/>
</dbReference>
<sequence length="157" mass="16367">MDGTGAGGCSGRNSNAGRCVAYKPDLIKSDGGGIPWLNELAKAATSTQRMEEAATKHTELIAELAKINASTHLLVLNADYGGEGNTQPSKEQATKCKPQNATPAECPDTDCDYDANAEDGKKCKAKPGAENTVVGTYGAAATNSEAKKCSNKKKEEE</sequence>
<evidence type="ECO:0000259" key="10">
    <source>
        <dbReference type="Pfam" id="PF10659"/>
    </source>
</evidence>
<accession>A0A3L6L6M1</accession>
<evidence type="ECO:0000256" key="9">
    <source>
        <dbReference type="SAM" id="MobiDB-lite"/>
    </source>
</evidence>
<feature type="compositionally biased region" description="Polar residues" evidence="9">
    <location>
        <begin position="85"/>
        <end position="102"/>
    </location>
</feature>
<name>A0A3L6L6M1_9TRYP</name>
<evidence type="ECO:0000256" key="3">
    <source>
        <dbReference type="ARBA" id="ARBA00022475"/>
    </source>
</evidence>
<evidence type="ECO:0000256" key="1">
    <source>
        <dbReference type="ARBA" id="ARBA00002523"/>
    </source>
</evidence>
<dbReference type="AlphaFoldDB" id="A0A3L6L6M1"/>
<evidence type="ECO:0000259" key="11">
    <source>
        <dbReference type="Pfam" id="PF13206"/>
    </source>
</evidence>
<evidence type="ECO:0000313" key="13">
    <source>
        <dbReference type="EMBL" id="RHW71986.1"/>
    </source>
</evidence>
<comment type="caution">
    <text evidence="12">The sequence shown here is derived from an EMBL/GenBank/DDBJ whole genome shotgun (WGS) entry which is preliminary data.</text>
</comment>
<dbReference type="EMBL" id="QSBY01000006">
    <property type="protein sequence ID" value="RHW71798.1"/>
    <property type="molecule type" value="Genomic_DNA"/>
</dbReference>
<dbReference type="GO" id="GO:0005886">
    <property type="term" value="C:plasma membrane"/>
    <property type="evidence" value="ECO:0007669"/>
    <property type="project" value="UniProtKB-SubCell"/>
</dbReference>
<protein>
    <submittedName>
        <fullName evidence="12">Trypanosome variant surface glycoprotein C-terminal domain containing protein</fullName>
    </submittedName>
</protein>
<feature type="region of interest" description="Disordered" evidence="9">
    <location>
        <begin position="83"/>
        <end position="104"/>
    </location>
</feature>
<keyword evidence="8" id="KW-0449">Lipoprotein</keyword>
<evidence type="ECO:0000256" key="7">
    <source>
        <dbReference type="ARBA" id="ARBA00023180"/>
    </source>
</evidence>
<evidence type="ECO:0000256" key="6">
    <source>
        <dbReference type="ARBA" id="ARBA00023136"/>
    </source>
</evidence>
<organism evidence="12">
    <name type="scientific">Trypanosoma brucei equiperdum</name>
    <dbReference type="NCBI Taxonomy" id="630700"/>
    <lineage>
        <taxon>Eukaryota</taxon>
        <taxon>Discoba</taxon>
        <taxon>Euglenozoa</taxon>
        <taxon>Kinetoplastea</taxon>
        <taxon>Metakinetoplastina</taxon>
        <taxon>Trypanosomatida</taxon>
        <taxon>Trypanosomatidae</taxon>
        <taxon>Trypanosoma</taxon>
    </lineage>
</organism>
<evidence type="ECO:0000256" key="4">
    <source>
        <dbReference type="ARBA" id="ARBA00022622"/>
    </source>
</evidence>
<evidence type="ECO:0000313" key="14">
    <source>
        <dbReference type="EMBL" id="RHW72017.1"/>
    </source>
</evidence>
<keyword evidence="5" id="KW-0732">Signal</keyword>
<keyword evidence="7" id="KW-0325">Glycoprotein</keyword>
<dbReference type="Pfam" id="PF10659">
    <property type="entry name" value="Trypan_glycop_C"/>
    <property type="match status" value="1"/>
</dbReference>
<feature type="domain" description="Trypanosome variant surface glycoprotein B-type N-terminal" evidence="11">
    <location>
        <begin position="6"/>
        <end position="65"/>
    </location>
</feature>
<comment type="subcellular location">
    <subcellularLocation>
        <location evidence="2">Cell membrane</location>
        <topology evidence="2">Lipid-anchor</topology>
        <topology evidence="2">GPI-anchor</topology>
    </subcellularLocation>
</comment>
<gene>
    <name evidence="15" type="ORF">DPX39_060064400</name>
    <name evidence="13" type="ORF">DPX39_060070500</name>
    <name evidence="14" type="ORF">DPX39_060076600</name>
    <name evidence="12" type="ORF">DPX39_060082700</name>
</gene>
<feature type="domain" description="Trypanosome variant surface glycoprotein C-terminal" evidence="10">
    <location>
        <begin position="96"/>
        <end position="156"/>
    </location>
</feature>
<dbReference type="EMBL" id="QSBY01000006">
    <property type="protein sequence ID" value="RHW72017.1"/>
    <property type="molecule type" value="Genomic_DNA"/>
</dbReference>
<evidence type="ECO:0000313" key="12">
    <source>
        <dbReference type="EMBL" id="RHW71798.1"/>
    </source>
</evidence>
<dbReference type="EMBL" id="QSBY01000006">
    <property type="protein sequence ID" value="RHW72249.1"/>
    <property type="molecule type" value="Genomic_DNA"/>
</dbReference>
<dbReference type="InterPro" id="IPR025932">
    <property type="entry name" value="Trypano_VSG_B_N_dom"/>
</dbReference>
<evidence type="ECO:0000256" key="2">
    <source>
        <dbReference type="ARBA" id="ARBA00004609"/>
    </source>
</evidence>
<evidence type="ECO:0000256" key="8">
    <source>
        <dbReference type="ARBA" id="ARBA00023288"/>
    </source>
</evidence>
<comment type="function">
    <text evidence="1">VSG forms a coat on the surface of the parasite. The trypanosome evades the immune response of the host by expressing a series of antigenically distinct VSGs from an estimated 1000 VSG genes.</text>
</comment>